<proteinExistence type="predicted"/>
<feature type="region of interest" description="Disordered" evidence="1">
    <location>
        <begin position="74"/>
        <end position="93"/>
    </location>
</feature>
<name>A0ABV1LPP2_9BURK</name>
<gene>
    <name evidence="4" type="ORF">N0A02_14940</name>
</gene>
<feature type="signal peptide" evidence="2">
    <location>
        <begin position="1"/>
        <end position="26"/>
    </location>
</feature>
<sequence length="165" mass="17463">MEAVSSKAKQWLMGAILVALASFAHARPVMMSHGGFGGGGGGGHFAHFAPRSFAARPDVHSFSSYGNRSDRVMNVARGPGAMPGSNGFRGMPRMTSRVAPQYAGAITPVSAEARPVPRPSGNPTIVRAGSIREDVARYNEERGFSRPAPRPPDDMSRPGASPYRN</sequence>
<feature type="compositionally biased region" description="Basic and acidic residues" evidence="1">
    <location>
        <begin position="130"/>
        <end position="144"/>
    </location>
</feature>
<evidence type="ECO:0000256" key="2">
    <source>
        <dbReference type="SAM" id="SignalP"/>
    </source>
</evidence>
<dbReference type="InterPro" id="IPR001711">
    <property type="entry name" value="PLipase_C_Pinositol-sp_Y"/>
</dbReference>
<feature type="chain" id="PRO_5046238989" description="PI-PLC Y-box domain-containing protein" evidence="2">
    <location>
        <begin position="27"/>
        <end position="165"/>
    </location>
</feature>
<evidence type="ECO:0000259" key="3">
    <source>
        <dbReference type="PROSITE" id="PS50008"/>
    </source>
</evidence>
<organism evidence="4 5">
    <name type="scientific">Paraburkholderia acidicola</name>
    <dbReference type="NCBI Taxonomy" id="1912599"/>
    <lineage>
        <taxon>Bacteria</taxon>
        <taxon>Pseudomonadati</taxon>
        <taxon>Pseudomonadota</taxon>
        <taxon>Betaproteobacteria</taxon>
        <taxon>Burkholderiales</taxon>
        <taxon>Burkholderiaceae</taxon>
        <taxon>Paraburkholderia</taxon>
    </lineage>
</organism>
<dbReference type="EMBL" id="JAOALG010000001">
    <property type="protein sequence ID" value="MEQ5840720.1"/>
    <property type="molecule type" value="Genomic_DNA"/>
</dbReference>
<protein>
    <recommendedName>
        <fullName evidence="3">PI-PLC Y-box domain-containing protein</fullName>
    </recommendedName>
</protein>
<evidence type="ECO:0000256" key="1">
    <source>
        <dbReference type="SAM" id="MobiDB-lite"/>
    </source>
</evidence>
<keyword evidence="2" id="KW-0732">Signal</keyword>
<comment type="caution">
    <text evidence="4">The sequence shown here is derived from an EMBL/GenBank/DDBJ whole genome shotgun (WGS) entry which is preliminary data.</text>
</comment>
<evidence type="ECO:0000313" key="4">
    <source>
        <dbReference type="EMBL" id="MEQ5840720.1"/>
    </source>
</evidence>
<dbReference type="PROSITE" id="PS50008">
    <property type="entry name" value="PIPLC_Y_DOMAIN"/>
    <property type="match status" value="1"/>
</dbReference>
<feature type="region of interest" description="Disordered" evidence="1">
    <location>
        <begin position="113"/>
        <end position="165"/>
    </location>
</feature>
<dbReference type="Proteomes" id="UP001469089">
    <property type="component" value="Unassembled WGS sequence"/>
</dbReference>
<evidence type="ECO:0000313" key="5">
    <source>
        <dbReference type="Proteomes" id="UP001469089"/>
    </source>
</evidence>
<reference evidence="4 5" key="1">
    <citation type="journal article" date="2024" name="Chem. Sci.">
        <title>Discovery of a lagriamide polyketide by integrated genome mining, isotopic labeling, and untargeted metabolomics.</title>
        <authorList>
            <person name="Fergusson C.H."/>
            <person name="Saulog J."/>
            <person name="Paulo B.S."/>
            <person name="Wilson D.M."/>
            <person name="Liu D.Y."/>
            <person name="Morehouse N.J."/>
            <person name="Waterworth S."/>
            <person name="Barkei J."/>
            <person name="Gray C.A."/>
            <person name="Kwan J.C."/>
            <person name="Eustaquio A.S."/>
            <person name="Linington R.G."/>
        </authorList>
    </citation>
    <scope>NUCLEOTIDE SEQUENCE [LARGE SCALE GENOMIC DNA]</scope>
    <source>
        <strain evidence="4 5">RL17-338-BIF-B</strain>
    </source>
</reference>
<feature type="domain" description="PI-PLC Y-box" evidence="3">
    <location>
        <begin position="11"/>
        <end position="59"/>
    </location>
</feature>
<dbReference type="RefSeq" id="WP_349542826.1">
    <property type="nucleotide sequence ID" value="NZ_JAOALG010000001.1"/>
</dbReference>
<accession>A0ABV1LPP2</accession>
<keyword evidence="5" id="KW-1185">Reference proteome</keyword>